<dbReference type="Proteomes" id="UP000637628">
    <property type="component" value="Unassembled WGS sequence"/>
</dbReference>
<protein>
    <submittedName>
        <fullName evidence="2">Uncharacterized protein</fullName>
    </submittedName>
</protein>
<reference evidence="2 3" key="1">
    <citation type="submission" date="2021-01" db="EMBL/GenBank/DDBJ databases">
        <title>Whole genome shotgun sequence of Actinoplanes durhamensis NBRC 14914.</title>
        <authorList>
            <person name="Komaki H."/>
            <person name="Tamura T."/>
        </authorList>
    </citation>
    <scope>NUCLEOTIDE SEQUENCE [LARGE SCALE GENOMIC DNA]</scope>
    <source>
        <strain evidence="2 3">NBRC 14914</strain>
    </source>
</reference>
<evidence type="ECO:0000313" key="2">
    <source>
        <dbReference type="EMBL" id="GID98854.1"/>
    </source>
</evidence>
<evidence type="ECO:0000313" key="3">
    <source>
        <dbReference type="Proteomes" id="UP000637628"/>
    </source>
</evidence>
<gene>
    <name evidence="2" type="ORF">Adu01nite_02050</name>
</gene>
<feature type="region of interest" description="Disordered" evidence="1">
    <location>
        <begin position="1"/>
        <end position="63"/>
    </location>
</feature>
<evidence type="ECO:0000256" key="1">
    <source>
        <dbReference type="SAM" id="MobiDB-lite"/>
    </source>
</evidence>
<accession>A0ABQ3YMS9</accession>
<name>A0ABQ3YMS9_9ACTN</name>
<proteinExistence type="predicted"/>
<keyword evidence="3" id="KW-1185">Reference proteome</keyword>
<sequence length="63" mass="6884">MLGKRTGVSNSGESQRPPEGPAPLRQREASRIRMQMRSPTRQSAARIGLEAEVNPVTGQNEPN</sequence>
<organism evidence="2 3">
    <name type="scientific">Paractinoplanes durhamensis</name>
    <dbReference type="NCBI Taxonomy" id="113563"/>
    <lineage>
        <taxon>Bacteria</taxon>
        <taxon>Bacillati</taxon>
        <taxon>Actinomycetota</taxon>
        <taxon>Actinomycetes</taxon>
        <taxon>Micromonosporales</taxon>
        <taxon>Micromonosporaceae</taxon>
        <taxon>Paractinoplanes</taxon>
    </lineage>
</organism>
<comment type="caution">
    <text evidence="2">The sequence shown here is derived from an EMBL/GenBank/DDBJ whole genome shotgun (WGS) entry which is preliminary data.</text>
</comment>
<dbReference type="EMBL" id="BOML01000002">
    <property type="protein sequence ID" value="GID98854.1"/>
    <property type="molecule type" value="Genomic_DNA"/>
</dbReference>